<protein>
    <recommendedName>
        <fullName evidence="2">SnoaL-like domain-containing protein</fullName>
    </recommendedName>
</protein>
<organism evidence="1">
    <name type="scientific">marine metagenome</name>
    <dbReference type="NCBI Taxonomy" id="408172"/>
    <lineage>
        <taxon>unclassified sequences</taxon>
        <taxon>metagenomes</taxon>
        <taxon>ecological metagenomes</taxon>
    </lineage>
</organism>
<evidence type="ECO:0008006" key="2">
    <source>
        <dbReference type="Google" id="ProtNLM"/>
    </source>
</evidence>
<proteinExistence type="predicted"/>
<reference evidence="1" key="1">
    <citation type="submission" date="2018-05" db="EMBL/GenBank/DDBJ databases">
        <authorList>
            <person name="Lanie J.A."/>
            <person name="Ng W.-L."/>
            <person name="Kazmierczak K.M."/>
            <person name="Andrzejewski T.M."/>
            <person name="Davidsen T.M."/>
            <person name="Wayne K.J."/>
            <person name="Tettelin H."/>
            <person name="Glass J.I."/>
            <person name="Rusch D."/>
            <person name="Podicherti R."/>
            <person name="Tsui H.-C.T."/>
            <person name="Winkler M.E."/>
        </authorList>
    </citation>
    <scope>NUCLEOTIDE SEQUENCE</scope>
</reference>
<dbReference type="SUPFAM" id="SSF54427">
    <property type="entry name" value="NTF2-like"/>
    <property type="match status" value="1"/>
</dbReference>
<evidence type="ECO:0000313" key="1">
    <source>
        <dbReference type="EMBL" id="SVD80327.1"/>
    </source>
</evidence>
<sequence length="110" mass="12824">MSINFKTYSDLWIKAVNDKETEGLSEVLSDDFVWSNDRFNWVVNKQDTIDWCKSTNLIGIDFSAYYENDEVLVGIHTAIEPDVAESSVMFIAKIKNNKIVSHHYLREFNR</sequence>
<name>A0A382YAH8_9ZZZZ</name>
<accession>A0A382YAH8</accession>
<dbReference type="InterPro" id="IPR032710">
    <property type="entry name" value="NTF2-like_dom_sf"/>
</dbReference>
<dbReference type="EMBL" id="UINC01174282">
    <property type="protein sequence ID" value="SVD80327.1"/>
    <property type="molecule type" value="Genomic_DNA"/>
</dbReference>
<gene>
    <name evidence="1" type="ORF">METZ01_LOCUS433181</name>
</gene>
<dbReference type="AlphaFoldDB" id="A0A382YAH8"/>